<feature type="chain" id="PRO_5041712188" description="Lipoprotein" evidence="2">
    <location>
        <begin position="19"/>
        <end position="181"/>
    </location>
</feature>
<evidence type="ECO:0000256" key="2">
    <source>
        <dbReference type="SAM" id="SignalP"/>
    </source>
</evidence>
<organism evidence="3">
    <name type="scientific">Candidatus Thiocaldithrix dubininis</name>
    <dbReference type="NCBI Taxonomy" id="3080823"/>
    <lineage>
        <taxon>Bacteria</taxon>
        <taxon>Pseudomonadati</taxon>
        <taxon>Pseudomonadota</taxon>
        <taxon>Gammaproteobacteria</taxon>
        <taxon>Thiotrichales</taxon>
        <taxon>Thiotrichaceae</taxon>
        <taxon>Candidatus Thiocaldithrix</taxon>
    </lineage>
</organism>
<reference evidence="3" key="1">
    <citation type="journal article" date="2023" name="Int. J. Mol. Sci.">
        <title>Metagenomics Revealed a New Genus 'Candidatus Thiocaldithrix dubininis' gen. nov., sp. nov. and a New Species 'Candidatus Thiothrix putei' sp. nov. in the Family Thiotrichaceae, Some Members of Which Have Traits of Both Na+- and H+-Motive Energetics.</title>
        <authorList>
            <person name="Ravin N.V."/>
            <person name="Muntyan M.S."/>
            <person name="Smolyakov D.D."/>
            <person name="Rudenko T.S."/>
            <person name="Beletsky A.V."/>
            <person name="Mardanov A.V."/>
            <person name="Grabovich M.Y."/>
        </authorList>
    </citation>
    <scope>NUCLEOTIDE SEQUENCE</scope>
    <source>
        <strain evidence="3">GKL-01</strain>
    </source>
</reference>
<sequence>MSSLRMLGLSLVSGVLLSACVNNPVMMTPNGVSLVNPWHANPPPITNANAAPVSYVDVYKYQGSRQCENGGVTLAEMQTQLQMAGVNVLSGSCGVDGMVYPAFCGGADGKINIFSIPSQNAPQAQAQGFTLLTQLPNAQRVQCHNPSPSIPPSMTPQPLSANGQPFVPYTGGNNSSYYSYH</sequence>
<name>A0AA95KFH3_9GAMM</name>
<evidence type="ECO:0000256" key="1">
    <source>
        <dbReference type="SAM" id="MobiDB-lite"/>
    </source>
</evidence>
<dbReference type="AlphaFoldDB" id="A0AA95KFH3"/>
<evidence type="ECO:0008006" key="4">
    <source>
        <dbReference type="Google" id="ProtNLM"/>
    </source>
</evidence>
<dbReference type="EMBL" id="CP124755">
    <property type="protein sequence ID" value="WGZ91739.1"/>
    <property type="molecule type" value="Genomic_DNA"/>
</dbReference>
<dbReference type="KEGG" id="tdu:QJT80_04500"/>
<proteinExistence type="predicted"/>
<protein>
    <recommendedName>
        <fullName evidence="4">Lipoprotein</fullName>
    </recommendedName>
</protein>
<reference evidence="3" key="2">
    <citation type="submission" date="2023-04" db="EMBL/GenBank/DDBJ databases">
        <authorList>
            <person name="Beletskiy A.V."/>
            <person name="Mardanov A.V."/>
            <person name="Ravin N.V."/>
        </authorList>
    </citation>
    <scope>NUCLEOTIDE SEQUENCE</scope>
    <source>
        <strain evidence="3">GKL-01</strain>
    </source>
</reference>
<accession>A0AA95KFH3</accession>
<gene>
    <name evidence="3" type="ORF">QJT80_04500</name>
</gene>
<feature type="region of interest" description="Disordered" evidence="1">
    <location>
        <begin position="141"/>
        <end position="167"/>
    </location>
</feature>
<evidence type="ECO:0000313" key="3">
    <source>
        <dbReference type="EMBL" id="WGZ91739.1"/>
    </source>
</evidence>
<dbReference type="Proteomes" id="UP001300672">
    <property type="component" value="Chromosome"/>
</dbReference>
<keyword evidence="2" id="KW-0732">Signal</keyword>
<feature type="signal peptide" evidence="2">
    <location>
        <begin position="1"/>
        <end position="18"/>
    </location>
</feature>